<keyword evidence="4 5" id="KW-0413">Isomerase</keyword>
<name>A0A4S4KEL6_9APHY</name>
<evidence type="ECO:0000256" key="2">
    <source>
        <dbReference type="ARBA" id="ARBA00007838"/>
    </source>
</evidence>
<dbReference type="Gene3D" id="2.60.120.340">
    <property type="entry name" value="Nucleoplasmin core domain"/>
    <property type="match status" value="1"/>
</dbReference>
<keyword evidence="3 5" id="KW-0697">Rotamase</keyword>
<evidence type="ECO:0000256" key="6">
    <source>
        <dbReference type="PROSITE-ProRule" id="PRU00277"/>
    </source>
</evidence>
<dbReference type="GO" id="GO:0005730">
    <property type="term" value="C:nucleolus"/>
    <property type="evidence" value="ECO:0007669"/>
    <property type="project" value="TreeGrafter"/>
</dbReference>
<evidence type="ECO:0000313" key="10">
    <source>
        <dbReference type="Proteomes" id="UP000309038"/>
    </source>
</evidence>
<dbReference type="InterPro" id="IPR023566">
    <property type="entry name" value="PPIase_Fpr3/Fpr4-like"/>
</dbReference>
<dbReference type="EMBL" id="SGPJ01000257">
    <property type="protein sequence ID" value="THG96150.1"/>
    <property type="molecule type" value="Genomic_DNA"/>
</dbReference>
<dbReference type="Pfam" id="PF00254">
    <property type="entry name" value="FKBP_C"/>
    <property type="match status" value="1"/>
</dbReference>
<dbReference type="PANTHER" id="PTHR43811">
    <property type="entry name" value="FKBP-TYPE PEPTIDYL-PROLYL CIS-TRANS ISOMERASE FKPA"/>
    <property type="match status" value="1"/>
</dbReference>
<sequence length="382" mass="41483">MVTAVALWSLKLMPGQPEAFIIPNDLKVTNIALGEAIVEENGRTSVKMTYTIPGVSNRDDEDKDANGDAGTDPITGTTILCSLTPGKIEQATVNLILDEGIEIQFEAVGRNILYLTGNFVEQTPAHAHRDEDDFSDDDFSDDAYNLEGARSDVENDPDSEELEDDSAYACKLELYPELTSIYSGIQVTAIYSGVQEIEPPPTSKKRPRDIMDSDESKLFNLEKPSNKKLKAINGEAIPTSQKNVDLEAAVKKEKDKEVKAGADKPKLKVETKELAGGVEIMEHKVGSGPQAKNGDTVSVRYIGKLQNGKVFDSNTKGELFKFRLGAGEVIQGWDVGIVGMQTGGERLLTIPATMAYGKKARSGIPANSNLIFEVKVVNITMV</sequence>
<organism evidence="9 10">
    <name type="scientific">Hermanssonia centrifuga</name>
    <dbReference type="NCBI Taxonomy" id="98765"/>
    <lineage>
        <taxon>Eukaryota</taxon>
        <taxon>Fungi</taxon>
        <taxon>Dikarya</taxon>
        <taxon>Basidiomycota</taxon>
        <taxon>Agaricomycotina</taxon>
        <taxon>Agaricomycetes</taxon>
        <taxon>Polyporales</taxon>
        <taxon>Meruliaceae</taxon>
        <taxon>Hermanssonia</taxon>
    </lineage>
</organism>
<dbReference type="Gene3D" id="3.10.50.40">
    <property type="match status" value="1"/>
</dbReference>
<dbReference type="AlphaFoldDB" id="A0A4S4KEL6"/>
<evidence type="ECO:0000256" key="4">
    <source>
        <dbReference type="ARBA" id="ARBA00023235"/>
    </source>
</evidence>
<dbReference type="PIRSF" id="PIRSF001473">
    <property type="entry name" value="FK506-bp_FPR3"/>
    <property type="match status" value="1"/>
</dbReference>
<evidence type="ECO:0000313" key="9">
    <source>
        <dbReference type="EMBL" id="THG96150.1"/>
    </source>
</evidence>
<keyword evidence="10" id="KW-1185">Reference proteome</keyword>
<protein>
    <recommendedName>
        <fullName evidence="5">FK506-binding protein</fullName>
        <ecNumber evidence="5">5.2.1.8</ecNumber>
    </recommendedName>
</protein>
<dbReference type="EC" id="5.2.1.8" evidence="5"/>
<dbReference type="InterPro" id="IPR046357">
    <property type="entry name" value="PPIase_dom_sf"/>
</dbReference>
<gene>
    <name evidence="9" type="ORF">EW026_g5624</name>
</gene>
<comment type="catalytic activity">
    <reaction evidence="1 5 6">
        <text>[protein]-peptidylproline (omega=180) = [protein]-peptidylproline (omega=0)</text>
        <dbReference type="Rhea" id="RHEA:16237"/>
        <dbReference type="Rhea" id="RHEA-COMP:10747"/>
        <dbReference type="Rhea" id="RHEA-COMP:10748"/>
        <dbReference type="ChEBI" id="CHEBI:83833"/>
        <dbReference type="ChEBI" id="CHEBI:83834"/>
        <dbReference type="EC" id="5.2.1.8"/>
    </reaction>
</comment>
<evidence type="ECO:0000256" key="7">
    <source>
        <dbReference type="SAM" id="MobiDB-lite"/>
    </source>
</evidence>
<dbReference type="Proteomes" id="UP000309038">
    <property type="component" value="Unassembled WGS sequence"/>
</dbReference>
<dbReference type="SUPFAM" id="SSF54534">
    <property type="entry name" value="FKBP-like"/>
    <property type="match status" value="1"/>
</dbReference>
<dbReference type="InterPro" id="IPR041232">
    <property type="entry name" value="NPL"/>
</dbReference>
<dbReference type="GO" id="GO:0003755">
    <property type="term" value="F:peptidyl-prolyl cis-trans isomerase activity"/>
    <property type="evidence" value="ECO:0007669"/>
    <property type="project" value="UniProtKB-KW"/>
</dbReference>
<comment type="caution">
    <text evidence="9">The sequence shown here is derived from an EMBL/GenBank/DDBJ whole genome shotgun (WGS) entry which is preliminary data.</text>
</comment>
<feature type="domain" description="PPIase FKBP-type" evidence="8">
    <location>
        <begin position="294"/>
        <end position="380"/>
    </location>
</feature>
<proteinExistence type="inferred from homology"/>
<evidence type="ECO:0000256" key="5">
    <source>
        <dbReference type="PIRNR" id="PIRNR001473"/>
    </source>
</evidence>
<dbReference type="PROSITE" id="PS50059">
    <property type="entry name" value="FKBP_PPIASE"/>
    <property type="match status" value="1"/>
</dbReference>
<evidence type="ECO:0000256" key="1">
    <source>
        <dbReference type="ARBA" id="ARBA00000971"/>
    </source>
</evidence>
<reference evidence="9 10" key="1">
    <citation type="submission" date="2019-02" db="EMBL/GenBank/DDBJ databases">
        <title>Genome sequencing of the rare red list fungi Phlebia centrifuga.</title>
        <authorList>
            <person name="Buettner E."/>
            <person name="Kellner H."/>
        </authorList>
    </citation>
    <scope>NUCLEOTIDE SEQUENCE [LARGE SCALE GENOMIC DNA]</scope>
    <source>
        <strain evidence="9 10">DSM 108282</strain>
    </source>
</reference>
<feature type="compositionally biased region" description="Acidic residues" evidence="7">
    <location>
        <begin position="132"/>
        <end position="141"/>
    </location>
</feature>
<evidence type="ECO:0000259" key="8">
    <source>
        <dbReference type="PROSITE" id="PS50059"/>
    </source>
</evidence>
<comment type="similarity">
    <text evidence="2">Belongs to the FKBP-type PPIase family. FKBP3/4 subfamily.</text>
</comment>
<accession>A0A4S4KEL6</accession>
<dbReference type="Pfam" id="PF17800">
    <property type="entry name" value="NPL"/>
    <property type="match status" value="1"/>
</dbReference>
<dbReference type="PANTHER" id="PTHR43811:SF19">
    <property type="entry name" value="39 KDA FK506-BINDING NUCLEAR PROTEIN"/>
    <property type="match status" value="1"/>
</dbReference>
<evidence type="ECO:0000256" key="3">
    <source>
        <dbReference type="ARBA" id="ARBA00023110"/>
    </source>
</evidence>
<dbReference type="GO" id="GO:0000785">
    <property type="term" value="C:chromatin"/>
    <property type="evidence" value="ECO:0007669"/>
    <property type="project" value="TreeGrafter"/>
</dbReference>
<feature type="region of interest" description="Disordered" evidence="7">
    <location>
        <begin position="126"/>
        <end position="162"/>
    </location>
</feature>
<dbReference type="FunFam" id="3.10.50.40:FF:000006">
    <property type="entry name" value="Peptidyl-prolyl cis-trans isomerase"/>
    <property type="match status" value="1"/>
</dbReference>
<dbReference type="InterPro" id="IPR001179">
    <property type="entry name" value="PPIase_FKBP_dom"/>
</dbReference>